<protein>
    <submittedName>
        <fullName evidence="2">Transcription elongation factor GreAB</fullName>
    </submittedName>
</protein>
<feature type="domain" description="Transcription elongation factor GreA/GreB C-terminal" evidence="1">
    <location>
        <begin position="50"/>
        <end position="124"/>
    </location>
</feature>
<gene>
    <name evidence="2" type="ORF">EUB48_18530</name>
</gene>
<dbReference type="InterPro" id="IPR036953">
    <property type="entry name" value="GreA/GreB_C_sf"/>
</dbReference>
<proteinExistence type="predicted"/>
<dbReference type="PANTHER" id="PTHR30437">
    <property type="entry name" value="TRANSCRIPTION ELONGATION FACTOR GREA"/>
    <property type="match status" value="1"/>
</dbReference>
<dbReference type="InterPro" id="IPR001437">
    <property type="entry name" value="Tscrpt_elong_fac_GreA/B_C"/>
</dbReference>
<dbReference type="EMBL" id="CP035503">
    <property type="protein sequence ID" value="QDL39068.1"/>
    <property type="molecule type" value="Genomic_DNA"/>
</dbReference>
<keyword evidence="3" id="KW-1185">Reference proteome</keyword>
<dbReference type="PANTHER" id="PTHR30437:SF5">
    <property type="entry name" value="REGULATOR OF NUCLEOSIDE DIPHOSPHATE KINASE"/>
    <property type="match status" value="1"/>
</dbReference>
<name>A0A515DF79_9BURK</name>
<dbReference type="Pfam" id="PF01272">
    <property type="entry name" value="GreA_GreB"/>
    <property type="match status" value="1"/>
</dbReference>
<accession>A0A515DF79</accession>
<evidence type="ECO:0000313" key="2">
    <source>
        <dbReference type="EMBL" id="QDL39068.1"/>
    </source>
</evidence>
<dbReference type="AlphaFoldDB" id="A0A515DF79"/>
<dbReference type="SUPFAM" id="SSF54534">
    <property type="entry name" value="FKBP-like"/>
    <property type="match status" value="1"/>
</dbReference>
<dbReference type="GO" id="GO:0070063">
    <property type="term" value="F:RNA polymerase binding"/>
    <property type="evidence" value="ECO:0007669"/>
    <property type="project" value="InterPro"/>
</dbReference>
<sequence>MSSLKTEFRTVTELDHVRIHSLVRRQGGVVAGDIAEVIDNADLVRSQEIPANVVTMYSQVLVADVHSGEQRTLTLCYPADTDPAAGFISVLSPVGSSLLGLPIGAIASWTAPDGTRVAAQVQDILFQPEASGDYVL</sequence>
<evidence type="ECO:0000259" key="1">
    <source>
        <dbReference type="Pfam" id="PF01272"/>
    </source>
</evidence>
<dbReference type="KEGG" id="rhf:EUB48_18530"/>
<dbReference type="Proteomes" id="UP000316798">
    <property type="component" value="Chromosome"/>
</dbReference>
<dbReference type="OrthoDB" id="192847at2"/>
<keyword evidence="2" id="KW-0251">Elongation factor</keyword>
<dbReference type="InterPro" id="IPR023459">
    <property type="entry name" value="Tscrpt_elong_fac_GreA/B_fam"/>
</dbReference>
<dbReference type="RefSeq" id="WP_142820534.1">
    <property type="nucleotide sequence ID" value="NZ_CP035503.1"/>
</dbReference>
<evidence type="ECO:0000313" key="3">
    <source>
        <dbReference type="Proteomes" id="UP000316798"/>
    </source>
</evidence>
<keyword evidence="2" id="KW-0648">Protein biosynthesis</keyword>
<organism evidence="2 3">
    <name type="scientific">Rhodoferax sediminis</name>
    <dbReference type="NCBI Taxonomy" id="2509614"/>
    <lineage>
        <taxon>Bacteria</taxon>
        <taxon>Pseudomonadati</taxon>
        <taxon>Pseudomonadota</taxon>
        <taxon>Betaproteobacteria</taxon>
        <taxon>Burkholderiales</taxon>
        <taxon>Comamonadaceae</taxon>
        <taxon>Rhodoferax</taxon>
    </lineage>
</organism>
<dbReference type="GO" id="GO:0003677">
    <property type="term" value="F:DNA binding"/>
    <property type="evidence" value="ECO:0007669"/>
    <property type="project" value="InterPro"/>
</dbReference>
<dbReference type="GO" id="GO:0003746">
    <property type="term" value="F:translation elongation factor activity"/>
    <property type="evidence" value="ECO:0007669"/>
    <property type="project" value="UniProtKB-KW"/>
</dbReference>
<dbReference type="GO" id="GO:0032784">
    <property type="term" value="P:regulation of DNA-templated transcription elongation"/>
    <property type="evidence" value="ECO:0007669"/>
    <property type="project" value="InterPro"/>
</dbReference>
<dbReference type="Gene3D" id="3.10.50.30">
    <property type="entry name" value="Transcription elongation factor, GreA/GreB, C-terminal domain"/>
    <property type="match status" value="1"/>
</dbReference>
<dbReference type="GO" id="GO:0006354">
    <property type="term" value="P:DNA-templated transcription elongation"/>
    <property type="evidence" value="ECO:0007669"/>
    <property type="project" value="TreeGrafter"/>
</dbReference>
<reference evidence="2 3" key="1">
    <citation type="submission" date="2019-01" db="EMBL/GenBank/DDBJ databases">
        <title>Genomic insights into a novel species Rhodoferax sp.</title>
        <authorList>
            <person name="Jin L."/>
        </authorList>
    </citation>
    <scope>NUCLEOTIDE SEQUENCE [LARGE SCALE GENOMIC DNA]</scope>
    <source>
        <strain evidence="2 3">CHu59-6-5</strain>
    </source>
</reference>